<dbReference type="Proteomes" id="UP001175604">
    <property type="component" value="Unassembled WGS sequence"/>
</dbReference>
<reference evidence="1" key="1">
    <citation type="submission" date="2023-06" db="EMBL/GenBank/DDBJ databases">
        <title>full genome analysis of Phenantherene degrader P3.</title>
        <authorList>
            <person name="Akbar A."/>
            <person name="Rahmeh R."/>
            <person name="Kishk M."/>
        </authorList>
    </citation>
    <scope>NUCLEOTIDE SEQUENCE</scope>
    <source>
        <strain evidence="1">P3</strain>
    </source>
</reference>
<proteinExistence type="predicted"/>
<sequence length="99" mass="9999">MKEARALWAGVAMAALAMPGIAAGAGGRIHFVGSIVVPASCQAQVSLRQAGPRADAACHQPAAPAAAPQAPHVSIQPLPRVTAAPPGRPQAYVVTLSYR</sequence>
<dbReference type="EMBL" id="JAUDJE010000003">
    <property type="protein sequence ID" value="MDM9558269.1"/>
    <property type="molecule type" value="Genomic_DNA"/>
</dbReference>
<comment type="caution">
    <text evidence="1">The sequence shown here is derived from an EMBL/GenBank/DDBJ whole genome shotgun (WGS) entry which is preliminary data.</text>
</comment>
<evidence type="ECO:0000313" key="2">
    <source>
        <dbReference type="Proteomes" id="UP001175604"/>
    </source>
</evidence>
<evidence type="ECO:0000313" key="1">
    <source>
        <dbReference type="EMBL" id="MDM9558269.1"/>
    </source>
</evidence>
<accession>A0ABT7VZA7</accession>
<keyword evidence="2" id="KW-1185">Reference proteome</keyword>
<protein>
    <recommendedName>
        <fullName evidence="3">Type 1 fimbrial protein</fullName>
    </recommendedName>
</protein>
<organism evidence="1 2">
    <name type="scientific">Bordetella petrii</name>
    <dbReference type="NCBI Taxonomy" id="94624"/>
    <lineage>
        <taxon>Bacteria</taxon>
        <taxon>Pseudomonadati</taxon>
        <taxon>Pseudomonadota</taxon>
        <taxon>Betaproteobacteria</taxon>
        <taxon>Burkholderiales</taxon>
        <taxon>Alcaligenaceae</taxon>
        <taxon>Bordetella</taxon>
    </lineage>
</organism>
<dbReference type="RefSeq" id="WP_289784441.1">
    <property type="nucleotide sequence ID" value="NZ_JAUDJE010000003.1"/>
</dbReference>
<gene>
    <name evidence="1" type="ORF">QUC21_04465</name>
</gene>
<name>A0ABT7VZA7_9BORD</name>
<evidence type="ECO:0008006" key="3">
    <source>
        <dbReference type="Google" id="ProtNLM"/>
    </source>
</evidence>